<feature type="signal peptide" evidence="1">
    <location>
        <begin position="1"/>
        <end position="39"/>
    </location>
</feature>
<feature type="chain" id="PRO_5045727068" evidence="1">
    <location>
        <begin position="40"/>
        <end position="180"/>
    </location>
</feature>
<evidence type="ECO:0000313" key="3">
    <source>
        <dbReference type="Proteomes" id="UP001386437"/>
    </source>
</evidence>
<evidence type="ECO:0000313" key="2">
    <source>
        <dbReference type="EMBL" id="MEI5997463.1"/>
    </source>
</evidence>
<keyword evidence="3" id="KW-1185">Reference proteome</keyword>
<dbReference type="Proteomes" id="UP001386437">
    <property type="component" value="Unassembled WGS sequence"/>
</dbReference>
<accession>A0ABU8IPT1</accession>
<dbReference type="EMBL" id="JACFYJ010000011">
    <property type="protein sequence ID" value="MEI5997463.1"/>
    <property type="molecule type" value="Genomic_DNA"/>
</dbReference>
<organism evidence="2 3">
    <name type="scientific">Paraburkholderia bengalensis</name>
    <dbReference type="NCBI Taxonomy" id="2747562"/>
    <lineage>
        <taxon>Bacteria</taxon>
        <taxon>Pseudomonadati</taxon>
        <taxon>Pseudomonadota</taxon>
        <taxon>Betaproteobacteria</taxon>
        <taxon>Burkholderiales</taxon>
        <taxon>Burkholderiaceae</taxon>
        <taxon>Paraburkholderia</taxon>
    </lineage>
</organism>
<comment type="caution">
    <text evidence="2">The sequence shown here is derived from an EMBL/GenBank/DDBJ whole genome shotgun (WGS) entry which is preliminary data.</text>
</comment>
<name>A0ABU8IPT1_9BURK</name>
<protein>
    <submittedName>
        <fullName evidence="2">Uncharacterized protein</fullName>
    </submittedName>
</protein>
<reference evidence="2 3" key="1">
    <citation type="journal article" date="2022" name="Arch. Microbiol.">
        <title>Paraburkholderia bengalensis sp. nov. isolated from roots of Oryza sativa, IR64.</title>
        <authorList>
            <person name="Nag P."/>
            <person name="Mondal N."/>
            <person name="Sarkar J."/>
            <person name="Das S."/>
        </authorList>
    </citation>
    <scope>NUCLEOTIDE SEQUENCE [LARGE SCALE GENOMIC DNA]</scope>
    <source>
        <strain evidence="2 3">IR64_4_BI</strain>
    </source>
</reference>
<gene>
    <name evidence="2" type="ORF">H3V53_09640</name>
</gene>
<evidence type="ECO:0000256" key="1">
    <source>
        <dbReference type="SAM" id="SignalP"/>
    </source>
</evidence>
<proteinExistence type="predicted"/>
<keyword evidence="1" id="KW-0732">Signal</keyword>
<sequence length="180" mass="19432">MTGHVTISVDYWVLLAVRRNPCLWLAAAALALLCCTSFAKPPLAKNHARPLGDSRPPSVLFYSYPPIPSTAYAPQRHVHHYVLDNPLHIGGFAYAARGRVGEASGYERFRYGASVDTPQLPALGAAQAGPGQGLPAYPIGADPTVGSSADSDDWTFHANPLFNLNHSHERGATFSIRHDF</sequence>